<proteinExistence type="predicted"/>
<accession>A0A4R0QNL6</accession>
<keyword evidence="1" id="KW-0175">Coiled coil</keyword>
<gene>
    <name evidence="3" type="ORF">EJ419_07300</name>
</gene>
<reference evidence="3 4" key="1">
    <citation type="submission" date="2018-12" db="EMBL/GenBank/DDBJ databases">
        <title>Alloscrdovia theropitheci sp. nov: a novel taxon from the feces of the bleeding-herat monkey (Theropithecus geleda).</title>
        <authorList>
            <person name="Modesto M."/>
        </authorList>
    </citation>
    <scope>NUCLEOTIDE SEQUENCE [LARGE SCALE GENOMIC DNA]</scope>
    <source>
        <strain evidence="3 4">GLDI4/2</strain>
    </source>
</reference>
<sequence>MADEPTVNHDEPVEPVDNQEPQGTSDTIDWEAKARMWEERAKESYKDSLKLKELQESHDKQVHKLEEANKTLHMQLDSIQAANQQNEWKTKVSQETGVPAEALRGSTLEEIQEHAKIVAGILESARKPQAPVIPLLGNQPTTQPSQGMKGLAQALFGNSNN</sequence>
<comment type="caution">
    <text evidence="3">The sequence shown here is derived from an EMBL/GenBank/DDBJ whole genome shotgun (WGS) entry which is preliminary data.</text>
</comment>
<dbReference type="Proteomes" id="UP000291289">
    <property type="component" value="Unassembled WGS sequence"/>
</dbReference>
<evidence type="ECO:0008006" key="5">
    <source>
        <dbReference type="Google" id="ProtNLM"/>
    </source>
</evidence>
<dbReference type="AlphaFoldDB" id="A0A4R0QNL6"/>
<evidence type="ECO:0000313" key="4">
    <source>
        <dbReference type="Proteomes" id="UP000291289"/>
    </source>
</evidence>
<evidence type="ECO:0000313" key="3">
    <source>
        <dbReference type="EMBL" id="TCD53764.1"/>
    </source>
</evidence>
<dbReference type="EMBL" id="RXLP01000026">
    <property type="protein sequence ID" value="TCD53764.1"/>
    <property type="molecule type" value="Genomic_DNA"/>
</dbReference>
<evidence type="ECO:0000256" key="1">
    <source>
        <dbReference type="SAM" id="Coils"/>
    </source>
</evidence>
<evidence type="ECO:0000256" key="2">
    <source>
        <dbReference type="SAM" id="MobiDB-lite"/>
    </source>
</evidence>
<feature type="coiled-coil region" evidence="1">
    <location>
        <begin position="51"/>
        <end position="85"/>
    </location>
</feature>
<name>A0A4R0QNL6_9BIFI</name>
<keyword evidence="4" id="KW-1185">Reference proteome</keyword>
<feature type="region of interest" description="Disordered" evidence="2">
    <location>
        <begin position="1"/>
        <end position="28"/>
    </location>
</feature>
<feature type="compositionally biased region" description="Basic and acidic residues" evidence="2">
    <location>
        <begin position="1"/>
        <end position="12"/>
    </location>
</feature>
<dbReference type="OrthoDB" id="5150299at2"/>
<dbReference type="RefSeq" id="WP_131285099.1">
    <property type="nucleotide sequence ID" value="NZ_RXLP01000026.1"/>
</dbReference>
<organism evidence="3 4">
    <name type="scientific">Alloscardovia theropitheci</name>
    <dbReference type="NCBI Taxonomy" id="2496842"/>
    <lineage>
        <taxon>Bacteria</taxon>
        <taxon>Bacillati</taxon>
        <taxon>Actinomycetota</taxon>
        <taxon>Actinomycetes</taxon>
        <taxon>Bifidobacteriales</taxon>
        <taxon>Bifidobacteriaceae</taxon>
        <taxon>Alloscardovia</taxon>
    </lineage>
</organism>
<protein>
    <recommendedName>
        <fullName evidence="5">Helicase</fullName>
    </recommendedName>
</protein>